<gene>
    <name evidence="1" type="ORF">SAMN05421874_12198</name>
</gene>
<dbReference type="AlphaFoldDB" id="A0A1G9K2F3"/>
<sequence length="40" mass="4253">MGDPREVELVPAGLPGPAREAAPFLREQAAADLRVLRVLA</sequence>
<accession>A0A1G9K2F3</accession>
<dbReference type="RefSeq" id="WP_281191693.1">
    <property type="nucleotide sequence ID" value="NZ_FNFB01000021.1"/>
</dbReference>
<organism evidence="1 2">
    <name type="scientific">Nonomuraea maritima</name>
    <dbReference type="NCBI Taxonomy" id="683260"/>
    <lineage>
        <taxon>Bacteria</taxon>
        <taxon>Bacillati</taxon>
        <taxon>Actinomycetota</taxon>
        <taxon>Actinomycetes</taxon>
        <taxon>Streptosporangiales</taxon>
        <taxon>Streptosporangiaceae</taxon>
        <taxon>Nonomuraea</taxon>
    </lineage>
</organism>
<evidence type="ECO:0000313" key="1">
    <source>
        <dbReference type="EMBL" id="SDL43525.1"/>
    </source>
</evidence>
<keyword evidence="2" id="KW-1185">Reference proteome</keyword>
<protein>
    <submittedName>
        <fullName evidence="1">Uncharacterized protein</fullName>
    </submittedName>
</protein>
<proteinExistence type="predicted"/>
<evidence type="ECO:0000313" key="2">
    <source>
        <dbReference type="Proteomes" id="UP000198683"/>
    </source>
</evidence>
<reference evidence="1 2" key="1">
    <citation type="submission" date="2016-10" db="EMBL/GenBank/DDBJ databases">
        <authorList>
            <person name="de Groot N.N."/>
        </authorList>
    </citation>
    <scope>NUCLEOTIDE SEQUENCE [LARGE SCALE GENOMIC DNA]</scope>
    <source>
        <strain evidence="1 2">CGMCC 4.5681</strain>
    </source>
</reference>
<dbReference type="STRING" id="683260.SAMN05421874_12198"/>
<dbReference type="Proteomes" id="UP000198683">
    <property type="component" value="Unassembled WGS sequence"/>
</dbReference>
<name>A0A1G9K2F3_9ACTN</name>
<dbReference type="EMBL" id="FNFB01000021">
    <property type="protein sequence ID" value="SDL43525.1"/>
    <property type="molecule type" value="Genomic_DNA"/>
</dbReference>